<name>A0A0E0FL26_ORYNI</name>
<dbReference type="AlphaFoldDB" id="A0A0E0FL26"/>
<accession>A0A0E0FL26</accession>
<evidence type="ECO:0000313" key="3">
    <source>
        <dbReference type="Proteomes" id="UP000006591"/>
    </source>
</evidence>
<keyword evidence="3" id="KW-1185">Reference proteome</keyword>
<evidence type="ECO:0000256" key="1">
    <source>
        <dbReference type="SAM" id="MobiDB-lite"/>
    </source>
</evidence>
<evidence type="ECO:0000313" key="2">
    <source>
        <dbReference type="EnsemblPlants" id="ONIVA01G16290.1"/>
    </source>
</evidence>
<protein>
    <submittedName>
        <fullName evidence="2">Uncharacterized protein</fullName>
    </submittedName>
</protein>
<proteinExistence type="predicted"/>
<sequence length="59" mass="6950">MSQIQWNVKPMMKNQKEDKSGKMGTKKKADKDRSTNFQHSKDAVDRRSEKKESRVELKP</sequence>
<dbReference type="EnsemblPlants" id="ONIVA01G16290.1">
    <property type="protein sequence ID" value="ONIVA01G16290.1"/>
    <property type="gene ID" value="ONIVA01G16290"/>
</dbReference>
<dbReference type="Proteomes" id="UP000006591">
    <property type="component" value="Chromosome 1"/>
</dbReference>
<reference evidence="2" key="1">
    <citation type="submission" date="2015-04" db="UniProtKB">
        <authorList>
            <consortium name="EnsemblPlants"/>
        </authorList>
    </citation>
    <scope>IDENTIFICATION</scope>
    <source>
        <strain evidence="2">SL10</strain>
    </source>
</reference>
<feature type="region of interest" description="Disordered" evidence="1">
    <location>
        <begin position="1"/>
        <end position="59"/>
    </location>
</feature>
<dbReference type="HOGENOM" id="CLU_2964877_0_0_1"/>
<feature type="compositionally biased region" description="Basic and acidic residues" evidence="1">
    <location>
        <begin position="14"/>
        <end position="59"/>
    </location>
</feature>
<organism evidence="2">
    <name type="scientific">Oryza nivara</name>
    <name type="common">Indian wild rice</name>
    <name type="synonym">Oryza sativa f. spontanea</name>
    <dbReference type="NCBI Taxonomy" id="4536"/>
    <lineage>
        <taxon>Eukaryota</taxon>
        <taxon>Viridiplantae</taxon>
        <taxon>Streptophyta</taxon>
        <taxon>Embryophyta</taxon>
        <taxon>Tracheophyta</taxon>
        <taxon>Spermatophyta</taxon>
        <taxon>Magnoliopsida</taxon>
        <taxon>Liliopsida</taxon>
        <taxon>Poales</taxon>
        <taxon>Poaceae</taxon>
        <taxon>BOP clade</taxon>
        <taxon>Oryzoideae</taxon>
        <taxon>Oryzeae</taxon>
        <taxon>Oryzinae</taxon>
        <taxon>Oryza</taxon>
    </lineage>
</organism>
<dbReference type="Gramene" id="ONIVA01G16290.1">
    <property type="protein sequence ID" value="ONIVA01G16290.1"/>
    <property type="gene ID" value="ONIVA01G16290"/>
</dbReference>
<reference evidence="2" key="2">
    <citation type="submission" date="2018-04" db="EMBL/GenBank/DDBJ databases">
        <title>OnivRS2 (Oryza nivara Reference Sequence Version 2).</title>
        <authorList>
            <person name="Zhang J."/>
            <person name="Kudrna D."/>
            <person name="Lee S."/>
            <person name="Talag J."/>
            <person name="Rajasekar S."/>
            <person name="Welchert J."/>
            <person name="Hsing Y.-I."/>
            <person name="Wing R.A."/>
        </authorList>
    </citation>
    <scope>NUCLEOTIDE SEQUENCE [LARGE SCALE GENOMIC DNA]</scope>
</reference>